<name>A0AA48HTC3_9ALTE</name>
<dbReference type="AlphaFoldDB" id="A0AA48HTC3"/>
<dbReference type="KEGG" id="pmaw:MACH26_31250"/>
<gene>
    <name evidence="1" type="ORF">MACH26_31250</name>
</gene>
<dbReference type="Proteomes" id="UP001333710">
    <property type="component" value="Chromosome"/>
</dbReference>
<accession>A0AA48HTC3</accession>
<protein>
    <submittedName>
        <fullName evidence="1">Uncharacterized protein</fullName>
    </submittedName>
</protein>
<proteinExistence type="predicted"/>
<sequence>MPEITLSRSNVKPTLVASAAELALWVIVNSALRLPPGATESADNDIENTGAACTDKLVETGRKYTVEPLTVALPVLVVKV</sequence>
<evidence type="ECO:0000313" key="2">
    <source>
        <dbReference type="Proteomes" id="UP001333710"/>
    </source>
</evidence>
<organism evidence="1 2">
    <name type="scientific">Planctobacterium marinum</name>
    <dbReference type="NCBI Taxonomy" id="1631968"/>
    <lineage>
        <taxon>Bacteria</taxon>
        <taxon>Pseudomonadati</taxon>
        <taxon>Pseudomonadota</taxon>
        <taxon>Gammaproteobacteria</taxon>
        <taxon>Alteromonadales</taxon>
        <taxon>Alteromonadaceae</taxon>
        <taxon>Planctobacterium</taxon>
    </lineage>
</organism>
<dbReference type="EMBL" id="AP027272">
    <property type="protein sequence ID" value="BDX07604.1"/>
    <property type="molecule type" value="Genomic_DNA"/>
</dbReference>
<reference evidence="1" key="1">
    <citation type="submission" date="2023-01" db="EMBL/GenBank/DDBJ databases">
        <title>Complete genome sequence of Planctobacterium marinum strain Dej080120_11.</title>
        <authorList>
            <person name="Ueki S."/>
            <person name="Maruyama F."/>
        </authorList>
    </citation>
    <scope>NUCLEOTIDE SEQUENCE</scope>
    <source>
        <strain evidence="1">Dej080120_11</strain>
    </source>
</reference>
<keyword evidence="2" id="KW-1185">Reference proteome</keyword>
<evidence type="ECO:0000313" key="1">
    <source>
        <dbReference type="EMBL" id="BDX07604.1"/>
    </source>
</evidence>